<organism evidence="2 3">
    <name type="scientific">Desulfoluna limicola</name>
    <dbReference type="NCBI Taxonomy" id="2810562"/>
    <lineage>
        <taxon>Bacteria</taxon>
        <taxon>Pseudomonadati</taxon>
        <taxon>Thermodesulfobacteriota</taxon>
        <taxon>Desulfobacteria</taxon>
        <taxon>Desulfobacterales</taxon>
        <taxon>Desulfolunaceae</taxon>
        <taxon>Desulfoluna</taxon>
    </lineage>
</organism>
<gene>
    <name evidence="2" type="ORF">DSLASN_00760</name>
</gene>
<keyword evidence="1" id="KW-1133">Transmembrane helix</keyword>
<dbReference type="EMBL" id="AP024488">
    <property type="protein sequence ID" value="BCS94444.1"/>
    <property type="molecule type" value="Genomic_DNA"/>
</dbReference>
<protein>
    <recommendedName>
        <fullName evidence="4">VanZ-like domain-containing protein</fullName>
    </recommendedName>
</protein>
<accession>A0ABM7PAC0</accession>
<evidence type="ECO:0000313" key="2">
    <source>
        <dbReference type="EMBL" id="BCS94444.1"/>
    </source>
</evidence>
<dbReference type="PANTHER" id="PTHR28008:SF1">
    <property type="entry name" value="DOMAIN PROTEIN, PUTATIVE (AFU_ORTHOLOGUE AFUA_3G10980)-RELATED"/>
    <property type="match status" value="1"/>
</dbReference>
<feature type="transmembrane region" description="Helical" evidence="1">
    <location>
        <begin position="12"/>
        <end position="35"/>
    </location>
</feature>
<keyword evidence="1" id="KW-0472">Membrane</keyword>
<dbReference type="Proteomes" id="UP001320148">
    <property type="component" value="Chromosome"/>
</dbReference>
<name>A0ABM7PAC0_9BACT</name>
<evidence type="ECO:0000256" key="1">
    <source>
        <dbReference type="SAM" id="Phobius"/>
    </source>
</evidence>
<feature type="transmembrane region" description="Helical" evidence="1">
    <location>
        <begin position="90"/>
        <end position="109"/>
    </location>
</feature>
<proteinExistence type="predicted"/>
<dbReference type="PANTHER" id="PTHR28008">
    <property type="entry name" value="DOMAIN PROTEIN, PUTATIVE (AFU_ORTHOLOGUE AFUA_3G10980)-RELATED"/>
    <property type="match status" value="1"/>
</dbReference>
<reference evidence="2 3" key="1">
    <citation type="submission" date="2021-02" db="EMBL/GenBank/DDBJ databases">
        <title>Complete genome of Desulfoluna sp. strain ASN36.</title>
        <authorList>
            <person name="Takahashi A."/>
            <person name="Kojima H."/>
            <person name="Fukui M."/>
        </authorList>
    </citation>
    <scope>NUCLEOTIDE SEQUENCE [LARGE SCALE GENOMIC DNA]</scope>
    <source>
        <strain evidence="2 3">ASN36</strain>
    </source>
</reference>
<dbReference type="NCBIfam" id="NF037970">
    <property type="entry name" value="vanZ_1"/>
    <property type="match status" value="1"/>
</dbReference>
<dbReference type="RefSeq" id="WP_236890761.1">
    <property type="nucleotide sequence ID" value="NZ_AP024488.1"/>
</dbReference>
<keyword evidence="1" id="KW-0812">Transmembrane</keyword>
<evidence type="ECO:0008006" key="4">
    <source>
        <dbReference type="Google" id="ProtNLM"/>
    </source>
</evidence>
<sequence length="131" mass="14082">MPTSLFTRASRTILIISLVGITTLSLVPVTGSLAVNIWDKAQHAGAYLYLTLLVWAASEPRRLTIRHAALLMAYGIGIEGLQAGLPWRSFSIMDMVANATGITLGGTLLSSSKALKRRIFPCHTAKNASDE</sequence>
<keyword evidence="3" id="KW-1185">Reference proteome</keyword>
<evidence type="ECO:0000313" key="3">
    <source>
        <dbReference type="Proteomes" id="UP001320148"/>
    </source>
</evidence>